<dbReference type="Gene3D" id="1.10.10.2520">
    <property type="entry name" value="Cell wall hydrolase SleB, domain 1"/>
    <property type="match status" value="1"/>
</dbReference>
<protein>
    <submittedName>
        <fullName evidence="3">Peptigoglycan-binding protein LysM</fullName>
    </submittedName>
</protein>
<dbReference type="Pfam" id="PF01476">
    <property type="entry name" value="LysM"/>
    <property type="match status" value="2"/>
</dbReference>
<evidence type="ECO:0000313" key="4">
    <source>
        <dbReference type="Proteomes" id="UP000226257"/>
    </source>
</evidence>
<accession>A0A9X7B7M3</accession>
<name>A0A9X7B7M3_BACCE</name>
<evidence type="ECO:0000313" key="3">
    <source>
        <dbReference type="EMBL" id="PFV02839.1"/>
    </source>
</evidence>
<dbReference type="InterPro" id="IPR036779">
    <property type="entry name" value="LysM_dom_sf"/>
</dbReference>
<dbReference type="InterPro" id="IPR011105">
    <property type="entry name" value="Cell_wall_hydrolase_SleB"/>
</dbReference>
<feature type="domain" description="LysM" evidence="2">
    <location>
        <begin position="98"/>
        <end position="141"/>
    </location>
</feature>
<dbReference type="SMART" id="SM00257">
    <property type="entry name" value="LysM"/>
    <property type="match status" value="2"/>
</dbReference>
<dbReference type="CDD" id="cd00118">
    <property type="entry name" value="LysM"/>
    <property type="match status" value="2"/>
</dbReference>
<reference evidence="3 4" key="1">
    <citation type="submission" date="2017-09" db="EMBL/GenBank/DDBJ databases">
        <title>Large-scale bioinformatics analysis of Bacillus genomes uncovers conserved roles of natural products in bacterial physiology.</title>
        <authorList>
            <consortium name="Agbiome Team Llc"/>
            <person name="Bleich R.M."/>
            <person name="Grubbs K.J."/>
            <person name="Santa Maria K.C."/>
            <person name="Allen S.E."/>
            <person name="Farag S."/>
            <person name="Shank E.A."/>
            <person name="Bowers A."/>
        </authorList>
    </citation>
    <scope>NUCLEOTIDE SEQUENCE [LARGE SCALE GENOMIC DNA]</scope>
    <source>
        <strain evidence="3 4">AFS060282</strain>
    </source>
</reference>
<dbReference type="InterPro" id="IPR042047">
    <property type="entry name" value="SleB_dom1"/>
</dbReference>
<feature type="signal peptide" evidence="1">
    <location>
        <begin position="1"/>
        <end position="28"/>
    </location>
</feature>
<dbReference type="InterPro" id="IPR018392">
    <property type="entry name" value="LysM"/>
</dbReference>
<comment type="caution">
    <text evidence="3">The sequence shown here is derived from an EMBL/GenBank/DDBJ whole genome shotgun (WGS) entry which is preliminary data.</text>
</comment>
<sequence length="266" mass="29238">MKLCKTRSLLPLSAAIITFALHPGRADASTIYTVQKNDTLGDISNQYGVSLKSLKQANNKVNDQIRIGEHLTIPVSSTSNKNKPKQNNQTFSNSSYQAIYQVKQGDTLSSISGKYNVSIQSLKQKNNINGNQIYAGQHLKIDTGISLQEIDLMARLVNAEAGGEPHKGKVAVAKVVLNRVSAEGFPDTITDVIYQPIKNGYAFTPITDGRINKPASQEARIAVEEALTSKKSNSDWLYFYNPKTATDKWIKTRQTVAQIGNHVFAK</sequence>
<evidence type="ECO:0000259" key="2">
    <source>
        <dbReference type="PROSITE" id="PS51782"/>
    </source>
</evidence>
<dbReference type="PANTHER" id="PTHR33734">
    <property type="entry name" value="LYSM DOMAIN-CONTAINING GPI-ANCHORED PROTEIN 2"/>
    <property type="match status" value="1"/>
</dbReference>
<dbReference type="AlphaFoldDB" id="A0A9X7B7M3"/>
<dbReference type="SUPFAM" id="SSF54106">
    <property type="entry name" value="LysM domain"/>
    <property type="match status" value="2"/>
</dbReference>
<feature type="chain" id="PRO_5040789588" evidence="1">
    <location>
        <begin position="29"/>
        <end position="266"/>
    </location>
</feature>
<dbReference type="Gene3D" id="3.10.350.10">
    <property type="entry name" value="LysM domain"/>
    <property type="match status" value="2"/>
</dbReference>
<gene>
    <name evidence="3" type="ORF">COK98_25990</name>
</gene>
<dbReference type="Proteomes" id="UP000226257">
    <property type="component" value="Unassembled WGS sequence"/>
</dbReference>
<dbReference type="GO" id="GO:0016787">
    <property type="term" value="F:hydrolase activity"/>
    <property type="evidence" value="ECO:0007669"/>
    <property type="project" value="InterPro"/>
</dbReference>
<dbReference type="Pfam" id="PF07486">
    <property type="entry name" value="Hydrolase_2"/>
    <property type="match status" value="1"/>
</dbReference>
<dbReference type="PROSITE" id="PS51782">
    <property type="entry name" value="LYSM"/>
    <property type="match status" value="2"/>
</dbReference>
<dbReference type="RefSeq" id="WP_098660170.1">
    <property type="nucleotide sequence ID" value="NZ_NVDQ01000038.1"/>
</dbReference>
<feature type="domain" description="LysM" evidence="2">
    <location>
        <begin position="30"/>
        <end position="73"/>
    </location>
</feature>
<evidence type="ECO:0000256" key="1">
    <source>
        <dbReference type="SAM" id="SignalP"/>
    </source>
</evidence>
<organism evidence="3 4">
    <name type="scientific">Bacillus cereus</name>
    <dbReference type="NCBI Taxonomy" id="1396"/>
    <lineage>
        <taxon>Bacteria</taxon>
        <taxon>Bacillati</taxon>
        <taxon>Bacillota</taxon>
        <taxon>Bacilli</taxon>
        <taxon>Bacillales</taxon>
        <taxon>Bacillaceae</taxon>
        <taxon>Bacillus</taxon>
        <taxon>Bacillus cereus group</taxon>
    </lineage>
</organism>
<keyword evidence="1" id="KW-0732">Signal</keyword>
<proteinExistence type="predicted"/>
<dbReference type="EMBL" id="NVDQ01000038">
    <property type="protein sequence ID" value="PFV02839.1"/>
    <property type="molecule type" value="Genomic_DNA"/>
</dbReference>
<dbReference type="PANTHER" id="PTHR33734:SF22">
    <property type="entry name" value="MEMBRANE-BOUND LYTIC MUREIN TRANSGLYCOSYLASE D"/>
    <property type="match status" value="1"/>
</dbReference>
<dbReference type="Gene3D" id="6.20.240.60">
    <property type="match status" value="1"/>
</dbReference>